<feature type="transmembrane region" description="Helical" evidence="1">
    <location>
        <begin position="12"/>
        <end position="36"/>
    </location>
</feature>
<dbReference type="EMBL" id="CP020563">
    <property type="protein sequence ID" value="ARF74286.1"/>
    <property type="molecule type" value="Genomic_DNA"/>
</dbReference>
<keyword evidence="1" id="KW-0472">Membrane</keyword>
<feature type="domain" description="Low molecular weight protein antigen 6 PH" evidence="2">
    <location>
        <begin position="63"/>
        <end position="108"/>
    </location>
</feature>
<reference evidence="3 4" key="1">
    <citation type="submission" date="2017-04" db="EMBL/GenBank/DDBJ databases">
        <title>The complete genome sequence of Streptomyces albolongus YIM 101047, the producer of novel bafilomycins and novel odoriferous sesquiterpenoids.</title>
        <authorList>
            <person name="Yin M."/>
            <person name="Jiang Y."/>
        </authorList>
    </citation>
    <scope>NUCLEOTIDE SEQUENCE [LARGE SCALE GENOMIC DNA]</scope>
    <source>
        <strain evidence="3 4">YIM 101047</strain>
    </source>
</reference>
<organism evidence="3 4">
    <name type="scientific">Kitasatospora albolonga</name>
    <dbReference type="NCBI Taxonomy" id="68173"/>
    <lineage>
        <taxon>Bacteria</taxon>
        <taxon>Bacillati</taxon>
        <taxon>Actinomycetota</taxon>
        <taxon>Actinomycetes</taxon>
        <taxon>Kitasatosporales</taxon>
        <taxon>Streptomycetaceae</taxon>
        <taxon>Kitasatospora</taxon>
    </lineage>
</organism>
<sequence>MGHVVLRRVSWMVFCWVAIVGMGIGGIIAVFAVSSANGFREGWQGIPAFLAIMGFIGRIGNCKVILRDDELAVVNPLRTYILPKSAVRGVSVNDGGTLRFHLDDDRKIYSFAFGGSLIDRFVGSSGKAERKAETWLRSDRAESAAGAEAVAPQARWTRCASADAAIVLGVVVAAVGGIWMAFTSS</sequence>
<evidence type="ECO:0000256" key="1">
    <source>
        <dbReference type="SAM" id="Phobius"/>
    </source>
</evidence>
<evidence type="ECO:0000313" key="4">
    <source>
        <dbReference type="Proteomes" id="UP000192251"/>
    </source>
</evidence>
<gene>
    <name evidence="3" type="ORF">B7C62_20130</name>
</gene>
<dbReference type="KEGG" id="kab:B7C62_20130"/>
<dbReference type="InterPro" id="IPR019692">
    <property type="entry name" value="CFP-6_PH"/>
</dbReference>
<dbReference type="RefSeq" id="WP_084748208.1">
    <property type="nucleotide sequence ID" value="NZ_CP020563.1"/>
</dbReference>
<feature type="transmembrane region" description="Helical" evidence="1">
    <location>
        <begin position="164"/>
        <end position="182"/>
    </location>
</feature>
<name>A0ABC8BVW1_9ACTN</name>
<dbReference type="Pfam" id="PF10756">
    <property type="entry name" value="bPH_6"/>
    <property type="match status" value="1"/>
</dbReference>
<evidence type="ECO:0000259" key="2">
    <source>
        <dbReference type="Pfam" id="PF10756"/>
    </source>
</evidence>
<dbReference type="Proteomes" id="UP000192251">
    <property type="component" value="Chromosome"/>
</dbReference>
<keyword evidence="1" id="KW-0812">Transmembrane</keyword>
<keyword evidence="4" id="KW-1185">Reference proteome</keyword>
<feature type="transmembrane region" description="Helical" evidence="1">
    <location>
        <begin position="42"/>
        <end position="60"/>
    </location>
</feature>
<keyword evidence="1" id="KW-1133">Transmembrane helix</keyword>
<dbReference type="AlphaFoldDB" id="A0ABC8BVW1"/>
<proteinExistence type="predicted"/>
<protein>
    <recommendedName>
        <fullName evidence="2">Low molecular weight protein antigen 6 PH domain-containing protein</fullName>
    </recommendedName>
</protein>
<evidence type="ECO:0000313" key="3">
    <source>
        <dbReference type="EMBL" id="ARF74286.1"/>
    </source>
</evidence>
<accession>A0ABC8BVW1</accession>